<evidence type="ECO:0000256" key="1">
    <source>
        <dbReference type="SAM" id="MobiDB-lite"/>
    </source>
</evidence>
<gene>
    <name evidence="2" type="ORF">GSTENG00033337001</name>
</gene>
<organism evidence="2">
    <name type="scientific">Tetraodon nigroviridis</name>
    <name type="common">Spotted green pufferfish</name>
    <name type="synonym">Chelonodon nigroviridis</name>
    <dbReference type="NCBI Taxonomy" id="99883"/>
    <lineage>
        <taxon>Eukaryota</taxon>
        <taxon>Metazoa</taxon>
        <taxon>Chordata</taxon>
        <taxon>Craniata</taxon>
        <taxon>Vertebrata</taxon>
        <taxon>Euteleostomi</taxon>
        <taxon>Actinopterygii</taxon>
        <taxon>Neopterygii</taxon>
        <taxon>Teleostei</taxon>
        <taxon>Neoteleostei</taxon>
        <taxon>Acanthomorphata</taxon>
        <taxon>Eupercaria</taxon>
        <taxon>Tetraodontiformes</taxon>
        <taxon>Tetradontoidea</taxon>
        <taxon>Tetraodontidae</taxon>
        <taxon>Tetraodon</taxon>
    </lineage>
</organism>
<sequence length="94" mass="10437">MVMTGLEMGKGTITKSTIGGLWETWNQHGHGSQTEKGSNLTLSGRTPTQCRTDTDTRRQHRGTALHASRLDMNRRGQSCFCLLGTRLIPNVFSF</sequence>
<feature type="region of interest" description="Disordered" evidence="1">
    <location>
        <begin position="25"/>
        <end position="60"/>
    </location>
</feature>
<evidence type="ECO:0000313" key="2">
    <source>
        <dbReference type="EMBL" id="CAG11385.1"/>
    </source>
</evidence>
<name>Q4RJP7_TETNG</name>
<protein>
    <submittedName>
        <fullName evidence="2">(spotted green pufferfish) hypothetical protein</fullName>
    </submittedName>
</protein>
<feature type="compositionally biased region" description="Polar residues" evidence="1">
    <location>
        <begin position="25"/>
        <end position="44"/>
    </location>
</feature>
<proteinExistence type="predicted"/>
<reference evidence="2" key="1">
    <citation type="journal article" date="2004" name="Nature">
        <title>Genome duplication in the teleost fish Tetraodon nigroviridis reveals the early vertebrate proto-karyotype.</title>
        <authorList>
            <person name="Jaillon O."/>
            <person name="Aury J.-M."/>
            <person name="Brunet F."/>
            <person name="Petit J.-L."/>
            <person name="Stange-Thomann N."/>
            <person name="Mauceli E."/>
            <person name="Bouneau L."/>
            <person name="Fischer C."/>
            <person name="Ozouf-Costaz C."/>
            <person name="Bernot A."/>
            <person name="Nicaud S."/>
            <person name="Jaffe D."/>
            <person name="Fisher S."/>
            <person name="Lutfalla G."/>
            <person name="Dossat C."/>
            <person name="Segurens B."/>
            <person name="Dasilva C."/>
            <person name="Salanoubat M."/>
            <person name="Levy M."/>
            <person name="Boudet N."/>
            <person name="Castellano S."/>
            <person name="Anthouard V."/>
            <person name="Jubin C."/>
            <person name="Castelli V."/>
            <person name="Katinka M."/>
            <person name="Vacherie B."/>
            <person name="Biemont C."/>
            <person name="Skalli Z."/>
            <person name="Cattolico L."/>
            <person name="Poulain J."/>
            <person name="De Berardinis V."/>
            <person name="Cruaud C."/>
            <person name="Duprat S."/>
            <person name="Brottier P."/>
            <person name="Coutanceau J.-P."/>
            <person name="Gouzy J."/>
            <person name="Parra G."/>
            <person name="Lardier G."/>
            <person name="Chapple C."/>
            <person name="McKernan K.J."/>
            <person name="McEwan P."/>
            <person name="Bosak S."/>
            <person name="Kellis M."/>
            <person name="Volff J.-N."/>
            <person name="Guigo R."/>
            <person name="Zody M.C."/>
            <person name="Mesirov J."/>
            <person name="Lindblad-Toh K."/>
            <person name="Birren B."/>
            <person name="Nusbaum C."/>
            <person name="Kahn D."/>
            <person name="Robinson-Rechavi M."/>
            <person name="Laudet V."/>
            <person name="Schachter V."/>
            <person name="Quetier F."/>
            <person name="Saurin W."/>
            <person name="Scarpelli C."/>
            <person name="Wincker P."/>
            <person name="Lander E.S."/>
            <person name="Weissenbach J."/>
            <person name="Roest Crollius H."/>
        </authorList>
    </citation>
    <scope>NUCLEOTIDE SEQUENCE [LARGE SCALE GENOMIC DNA]</scope>
</reference>
<accession>Q4RJP7</accession>
<comment type="caution">
    <text evidence="2">The sequence shown here is derived from an EMBL/GenBank/DDBJ whole genome shotgun (WGS) entry which is preliminary data.</text>
</comment>
<dbReference type="EMBL" id="CAAE01015035">
    <property type="protein sequence ID" value="CAG11385.1"/>
    <property type="molecule type" value="Genomic_DNA"/>
</dbReference>
<reference evidence="2" key="2">
    <citation type="submission" date="2004-02" db="EMBL/GenBank/DDBJ databases">
        <authorList>
            <consortium name="Genoscope"/>
            <consortium name="Whitehead Institute Centre for Genome Research"/>
        </authorList>
    </citation>
    <scope>NUCLEOTIDE SEQUENCE</scope>
</reference>
<dbReference type="AlphaFoldDB" id="Q4RJP7"/>
<dbReference type="KEGG" id="tng:GSTEN00033337G001"/>